<accession>A0AAU9DC54</accession>
<organism evidence="2 3">
    <name type="scientific">Xylocopilactobacillus apicola</name>
    <dbReference type="NCBI Taxonomy" id="2932184"/>
    <lineage>
        <taxon>Bacteria</taxon>
        <taxon>Bacillati</taxon>
        <taxon>Bacillota</taxon>
        <taxon>Bacilli</taxon>
        <taxon>Lactobacillales</taxon>
        <taxon>Lactobacillaceae</taxon>
        <taxon>Xylocopilactobacillus</taxon>
    </lineage>
</organism>
<feature type="transmembrane region" description="Helical" evidence="1">
    <location>
        <begin position="5"/>
        <end position="25"/>
    </location>
</feature>
<reference evidence="2 3" key="1">
    <citation type="journal article" date="2023" name="Microbiol. Spectr.">
        <title>Symbiosis of Carpenter Bees with Uncharacterized Lactic Acid Bacteria Showing NAD Auxotrophy.</title>
        <authorList>
            <person name="Kawasaki S."/>
            <person name="Ozawa K."/>
            <person name="Mori T."/>
            <person name="Yamamoto A."/>
            <person name="Ito M."/>
            <person name="Ohkuma M."/>
            <person name="Sakamoto M."/>
            <person name="Matsutani M."/>
        </authorList>
    </citation>
    <scope>NUCLEOTIDE SEQUENCE [LARGE SCALE GENOMIC DNA]</scope>
    <source>
        <strain evidence="2 3">XA3</strain>
    </source>
</reference>
<keyword evidence="1" id="KW-0812">Transmembrane</keyword>
<keyword evidence="1" id="KW-0472">Membrane</keyword>
<dbReference type="Proteomes" id="UP001321861">
    <property type="component" value="Chromosome"/>
</dbReference>
<feature type="transmembrane region" description="Helical" evidence="1">
    <location>
        <begin position="31"/>
        <end position="49"/>
    </location>
</feature>
<name>A0AAU9DC54_9LACO</name>
<sequence length="55" mass="6170">MKRKIIRYPIQVAIALTWLMLGAAWLLRHHLLPGLLFVGAGVVMLMDSIKGKTVK</sequence>
<protein>
    <submittedName>
        <fullName evidence="2">Uncharacterized protein</fullName>
    </submittedName>
</protein>
<evidence type="ECO:0000313" key="3">
    <source>
        <dbReference type="Proteomes" id="UP001321861"/>
    </source>
</evidence>
<keyword evidence="1" id="KW-1133">Transmembrane helix</keyword>
<keyword evidence="3" id="KW-1185">Reference proteome</keyword>
<proteinExistence type="predicted"/>
<dbReference type="RefSeq" id="WP_317634947.1">
    <property type="nucleotide sequence ID" value="NZ_AP026802.1"/>
</dbReference>
<dbReference type="AlphaFoldDB" id="A0AAU9DC54"/>
<dbReference type="EMBL" id="AP026802">
    <property type="protein sequence ID" value="BDR59140.1"/>
    <property type="molecule type" value="Genomic_DNA"/>
</dbReference>
<evidence type="ECO:0000256" key="1">
    <source>
        <dbReference type="SAM" id="Phobius"/>
    </source>
</evidence>
<gene>
    <name evidence="2" type="ORF">XA3_15810</name>
</gene>
<dbReference type="KEGG" id="xap:XA3_15810"/>
<evidence type="ECO:0000313" key="2">
    <source>
        <dbReference type="EMBL" id="BDR59140.1"/>
    </source>
</evidence>